<evidence type="ECO:0000313" key="3">
    <source>
        <dbReference type="Proteomes" id="UP000685013"/>
    </source>
</evidence>
<dbReference type="EMBL" id="JAGKQH010000018">
    <property type="protein sequence ID" value="KAG6574091.1"/>
    <property type="molecule type" value="Genomic_DNA"/>
</dbReference>
<accession>A0AAV6M2D2</accession>
<protein>
    <submittedName>
        <fullName evidence="2">Uncharacterized protein</fullName>
    </submittedName>
</protein>
<comment type="caution">
    <text evidence="2">The sequence shown here is derived from an EMBL/GenBank/DDBJ whole genome shotgun (WGS) entry which is preliminary data.</text>
</comment>
<reference evidence="2 3" key="1">
    <citation type="journal article" date="2021" name="Hortic Res">
        <title>The domestication of Cucurbita argyrosperma as revealed by the genome of its wild relative.</title>
        <authorList>
            <person name="Barrera-Redondo J."/>
            <person name="Sanchez-de la Vega G."/>
            <person name="Aguirre-Liguori J.A."/>
            <person name="Castellanos-Morales G."/>
            <person name="Gutierrez-Guerrero Y.T."/>
            <person name="Aguirre-Dugua X."/>
            <person name="Aguirre-Planter E."/>
            <person name="Tenaillon M.I."/>
            <person name="Lira-Saade R."/>
            <person name="Eguiarte L.E."/>
        </authorList>
    </citation>
    <scope>NUCLEOTIDE SEQUENCE [LARGE SCALE GENOMIC DNA]</scope>
    <source>
        <strain evidence="2">JBR-2021</strain>
    </source>
</reference>
<feature type="non-terminal residue" evidence="2">
    <location>
        <position position="1"/>
    </location>
</feature>
<feature type="region of interest" description="Disordered" evidence="1">
    <location>
        <begin position="1"/>
        <end position="20"/>
    </location>
</feature>
<name>A0AAV6M2D2_9ROSI</name>
<organism evidence="2 3">
    <name type="scientific">Cucurbita argyrosperma subsp. sororia</name>
    <dbReference type="NCBI Taxonomy" id="37648"/>
    <lineage>
        <taxon>Eukaryota</taxon>
        <taxon>Viridiplantae</taxon>
        <taxon>Streptophyta</taxon>
        <taxon>Embryophyta</taxon>
        <taxon>Tracheophyta</taxon>
        <taxon>Spermatophyta</taxon>
        <taxon>Magnoliopsida</taxon>
        <taxon>eudicotyledons</taxon>
        <taxon>Gunneridae</taxon>
        <taxon>Pentapetalae</taxon>
        <taxon>rosids</taxon>
        <taxon>fabids</taxon>
        <taxon>Cucurbitales</taxon>
        <taxon>Cucurbitaceae</taxon>
        <taxon>Cucurbiteae</taxon>
        <taxon>Cucurbita</taxon>
    </lineage>
</organism>
<keyword evidence="3" id="KW-1185">Reference proteome</keyword>
<proteinExistence type="predicted"/>
<evidence type="ECO:0000313" key="2">
    <source>
        <dbReference type="EMBL" id="KAG6574091.1"/>
    </source>
</evidence>
<dbReference type="AlphaFoldDB" id="A0AAV6M2D2"/>
<dbReference type="Proteomes" id="UP000685013">
    <property type="component" value="Chromosome 18"/>
</dbReference>
<gene>
    <name evidence="2" type="ORF">SDJN03_27978</name>
</gene>
<evidence type="ECO:0000256" key="1">
    <source>
        <dbReference type="SAM" id="MobiDB-lite"/>
    </source>
</evidence>
<sequence length="121" mass="13417">MKRFGSRLGSNPKGLNRHHPTLNLKAQTKPIHGSILNALVQIGAYRECFSSESALFGGAMVSTFPPRFQEMVLGYVLKRWMAYMVTTAVGQMRYSKLQSPALKSQTGAFSAHLPNLFKQSV</sequence>